<dbReference type="RefSeq" id="WP_158267261.1">
    <property type="nucleotide sequence ID" value="NZ_JAERMS010000006.1"/>
</dbReference>
<dbReference type="Pfam" id="PF02357">
    <property type="entry name" value="NusG"/>
    <property type="match status" value="1"/>
</dbReference>
<feature type="domain" description="KOW" evidence="4">
    <location>
        <begin position="126"/>
        <end position="153"/>
    </location>
</feature>
<keyword evidence="2" id="KW-0805">Transcription regulation</keyword>
<protein>
    <submittedName>
        <fullName evidence="5">UpxY family transcription antiterminator</fullName>
    </submittedName>
</protein>
<gene>
    <name evidence="5" type="ORF">JHU38_03615</name>
</gene>
<evidence type="ECO:0000313" key="6">
    <source>
        <dbReference type="Proteomes" id="UP000664265"/>
    </source>
</evidence>
<dbReference type="SMART" id="SM00739">
    <property type="entry name" value="KOW"/>
    <property type="match status" value="1"/>
</dbReference>
<reference evidence="5 6" key="1">
    <citation type="submission" date="2021-01" db="EMBL/GenBank/DDBJ databases">
        <title>Prevotella A2931 sp. nov.</title>
        <authorList>
            <person name="Buhl M."/>
            <person name="Oberhettinger P."/>
        </authorList>
    </citation>
    <scope>NUCLEOTIDE SEQUENCE [LARGE SCALE GENOMIC DNA]</scope>
    <source>
        <strain evidence="5 6">A2931</strain>
    </source>
</reference>
<dbReference type="NCBIfam" id="NF033644">
    <property type="entry name" value="antiterm_UpxY"/>
    <property type="match status" value="1"/>
</dbReference>
<dbReference type="InterPro" id="IPR005824">
    <property type="entry name" value="KOW"/>
</dbReference>
<evidence type="ECO:0000259" key="4">
    <source>
        <dbReference type="SMART" id="SM00739"/>
    </source>
</evidence>
<dbReference type="InterPro" id="IPR006645">
    <property type="entry name" value="NGN-like_dom"/>
</dbReference>
<evidence type="ECO:0000313" key="5">
    <source>
        <dbReference type="EMBL" id="MBO1362871.1"/>
    </source>
</evidence>
<comment type="caution">
    <text evidence="5">The sequence shown here is derived from an EMBL/GenBank/DDBJ whole genome shotgun (WGS) entry which is preliminary data.</text>
</comment>
<accession>A0ABS3M425</accession>
<sequence length="186" mass="21514">MLFSNNEIHWFLLSPNYRRELKIKQYFESKGIACFVPMQHTYRIIAGKKRLVTVPVISNYLFVKSTYDRLKAEKQTLEQLDMPFKFRMDTMSHHQPIVISDRLMEDFITVCQNQHCKFVGYDKQADIKKGDLVEIVSGPFAGVQGYYARPFKDKCVVVLIENVAAVCTTYIPPKALRLVGKQGELV</sequence>
<evidence type="ECO:0000256" key="1">
    <source>
        <dbReference type="ARBA" id="ARBA00022814"/>
    </source>
</evidence>
<dbReference type="InterPro" id="IPR036735">
    <property type="entry name" value="NGN_dom_sf"/>
</dbReference>
<dbReference type="InterPro" id="IPR043425">
    <property type="entry name" value="NusG-like"/>
</dbReference>
<dbReference type="SUPFAM" id="SSF82679">
    <property type="entry name" value="N-utilization substance G protein NusG, N-terminal domain"/>
    <property type="match status" value="1"/>
</dbReference>
<dbReference type="PANTHER" id="PTHR30265">
    <property type="entry name" value="RHO-INTERACTING TRANSCRIPTION TERMINATION FACTOR NUSG"/>
    <property type="match status" value="1"/>
</dbReference>
<dbReference type="EMBL" id="JAERMS010000006">
    <property type="protein sequence ID" value="MBO1362871.1"/>
    <property type="molecule type" value="Genomic_DNA"/>
</dbReference>
<dbReference type="Proteomes" id="UP000664265">
    <property type="component" value="Unassembled WGS sequence"/>
</dbReference>
<dbReference type="Gene3D" id="3.30.70.940">
    <property type="entry name" value="NusG, N-terminal domain"/>
    <property type="match status" value="1"/>
</dbReference>
<keyword evidence="1" id="KW-0889">Transcription antitermination</keyword>
<name>A0ABS3M425_9BACT</name>
<evidence type="ECO:0000256" key="2">
    <source>
        <dbReference type="ARBA" id="ARBA00023015"/>
    </source>
</evidence>
<organism evidence="5 6">
    <name type="scientific">Prevotella illustrans</name>
    <dbReference type="NCBI Taxonomy" id="2800387"/>
    <lineage>
        <taxon>Bacteria</taxon>
        <taxon>Pseudomonadati</taxon>
        <taxon>Bacteroidota</taxon>
        <taxon>Bacteroidia</taxon>
        <taxon>Bacteroidales</taxon>
        <taxon>Prevotellaceae</taxon>
        <taxon>Prevotella</taxon>
    </lineage>
</organism>
<evidence type="ECO:0000256" key="3">
    <source>
        <dbReference type="ARBA" id="ARBA00023163"/>
    </source>
</evidence>
<keyword evidence="3" id="KW-0804">Transcription</keyword>
<keyword evidence="6" id="KW-1185">Reference proteome</keyword>
<proteinExistence type="predicted"/>
<dbReference type="PANTHER" id="PTHR30265:SF4">
    <property type="entry name" value="KOW MOTIF FAMILY PROTEIN, EXPRESSED"/>
    <property type="match status" value="1"/>
</dbReference>
<dbReference type="CDD" id="cd09895">
    <property type="entry name" value="NGN_SP_UpxY"/>
    <property type="match status" value="1"/>
</dbReference>